<feature type="transmembrane region" description="Helical" evidence="1">
    <location>
        <begin position="6"/>
        <end position="25"/>
    </location>
</feature>
<dbReference type="AlphaFoldDB" id="A0AAF0YPN2"/>
<evidence type="ECO:0000256" key="1">
    <source>
        <dbReference type="SAM" id="Phobius"/>
    </source>
</evidence>
<keyword evidence="1" id="KW-0812">Transmembrane</keyword>
<dbReference type="Proteomes" id="UP000234560">
    <property type="component" value="Chromosome"/>
</dbReference>
<protein>
    <submittedName>
        <fullName evidence="2">Uncharacterized protein</fullName>
    </submittedName>
</protein>
<feature type="transmembrane region" description="Helical" evidence="1">
    <location>
        <begin position="75"/>
        <end position="96"/>
    </location>
</feature>
<evidence type="ECO:0000313" key="3">
    <source>
        <dbReference type="Proteomes" id="UP000234560"/>
    </source>
</evidence>
<feature type="transmembrane region" description="Helical" evidence="1">
    <location>
        <begin position="46"/>
        <end position="69"/>
    </location>
</feature>
<organism evidence="2 3">
    <name type="scientific">Corynebacterium pyruviciproducens</name>
    <dbReference type="NCBI Taxonomy" id="598660"/>
    <lineage>
        <taxon>Bacteria</taxon>
        <taxon>Bacillati</taxon>
        <taxon>Actinomycetota</taxon>
        <taxon>Actinomycetes</taxon>
        <taxon>Mycobacteriales</taxon>
        <taxon>Corynebacteriaceae</taxon>
        <taxon>Corynebacterium</taxon>
    </lineage>
</organism>
<dbReference type="RefSeq" id="WP_070624365.1">
    <property type="nucleotide sequence ID" value="NZ_CP136958.1"/>
</dbReference>
<dbReference type="KEGG" id="cpyr:CYJ47_11115"/>
<dbReference type="EMBL" id="CP136958">
    <property type="protein sequence ID" value="WOT01797.1"/>
    <property type="molecule type" value="Genomic_DNA"/>
</dbReference>
<keyword evidence="1" id="KW-0472">Membrane</keyword>
<accession>A0AAF0YPN2</accession>
<evidence type="ECO:0000313" key="2">
    <source>
        <dbReference type="EMBL" id="WOT01797.1"/>
    </source>
</evidence>
<keyword evidence="1" id="KW-1133">Transmembrane helix</keyword>
<name>A0AAF0YPN2_9CORY</name>
<reference evidence="2" key="2">
    <citation type="submission" date="2023-10" db="EMBL/GenBank/DDBJ databases">
        <authorList>
            <person name="Choi B."/>
        </authorList>
    </citation>
    <scope>NUCLEOTIDE SEQUENCE</scope>
    <source>
        <strain evidence="2">UMB0763</strain>
    </source>
</reference>
<proteinExistence type="predicted"/>
<gene>
    <name evidence="2" type="ORF">CYJ47_11115</name>
</gene>
<reference evidence="2" key="1">
    <citation type="submission" date="2017-12" db="EMBL/GenBank/DDBJ databases">
        <authorList>
            <person name="Thomas-White K."/>
            <person name="Wolfe A.J."/>
        </authorList>
    </citation>
    <scope>NUCLEOTIDE SEQUENCE</scope>
    <source>
        <strain evidence="2">UMB0763</strain>
    </source>
</reference>
<sequence>MATTLGLLILIAATALIVPIINYLSNAEMRLRQLPADTSRTIKETYRPLFTLAAAIAVLLPLLANVAVFPQGVKAIFIPSAIALSGLIVTLALMAIDTAARLELRTTPQAAYTLVG</sequence>